<protein>
    <recommendedName>
        <fullName evidence="3">Nucleotide-diphospho-sugar transferase domain-containing protein</fullName>
    </recommendedName>
</protein>
<dbReference type="EMBL" id="CP047650">
    <property type="protein sequence ID" value="QHI96539.1"/>
    <property type="molecule type" value="Genomic_DNA"/>
</dbReference>
<dbReference type="KEGG" id="xyk:GT347_00110"/>
<dbReference type="AlphaFoldDB" id="A0A857J020"/>
<gene>
    <name evidence="1" type="ORF">GT347_00110</name>
</gene>
<proteinExistence type="predicted"/>
<dbReference type="RefSeq" id="WP_160550057.1">
    <property type="nucleotide sequence ID" value="NZ_CP047650.1"/>
</dbReference>
<dbReference type="Proteomes" id="UP000464787">
    <property type="component" value="Chromosome"/>
</dbReference>
<name>A0A857J020_9BURK</name>
<keyword evidence="2" id="KW-1185">Reference proteome</keyword>
<evidence type="ECO:0008006" key="3">
    <source>
        <dbReference type="Google" id="ProtNLM"/>
    </source>
</evidence>
<reference evidence="1 2" key="1">
    <citation type="submission" date="2020-01" db="EMBL/GenBank/DDBJ databases">
        <title>Genome sequencing of strain KACC 21265.</title>
        <authorList>
            <person name="Heo J."/>
            <person name="Kim S.-J."/>
            <person name="Kim J.-S."/>
            <person name="Hong S.-B."/>
            <person name="Kwon S.-W."/>
        </authorList>
    </citation>
    <scope>NUCLEOTIDE SEQUENCE [LARGE SCALE GENOMIC DNA]</scope>
    <source>
        <strain evidence="1 2">KACC 21265</strain>
    </source>
</reference>
<accession>A0A857J020</accession>
<evidence type="ECO:0000313" key="2">
    <source>
        <dbReference type="Proteomes" id="UP000464787"/>
    </source>
</evidence>
<sequence length="305" mass="34219">MNYLLTMAHGAEHYRQEAVYLLLSWLRWRGAAPCTVLVATDRPESFLQVIGERPDVVYLALAPQQLLDWRGGPEGYVHRIKPQLIAHAARTVGAGAHDGLMFVDSDTAFIADPDPLFQAIAEGQVVLHAREGSIEGNRRHSRSQGRLFDMARRQRFDFAGRQQQLLAPDLPLWNSGAVGLRGDEVAPLMALTLALTDQICAAMPLATAEQVALSAVLAAQGRQIVAAESRLLHYHVFKEFRADIARFLERHADTGPQRLVELSAGIDPQQRIQPKLAFNRLPKWRRQLQKHLGRGWQALPYPWDR</sequence>
<organism evidence="1 2">
    <name type="scientific">Xylophilus rhododendri</name>
    <dbReference type="NCBI Taxonomy" id="2697032"/>
    <lineage>
        <taxon>Bacteria</taxon>
        <taxon>Pseudomonadati</taxon>
        <taxon>Pseudomonadota</taxon>
        <taxon>Betaproteobacteria</taxon>
        <taxon>Burkholderiales</taxon>
        <taxon>Xylophilus</taxon>
    </lineage>
</organism>
<evidence type="ECO:0000313" key="1">
    <source>
        <dbReference type="EMBL" id="QHI96539.1"/>
    </source>
</evidence>